<accession>A0A6A9K1M1</accession>
<dbReference type="RefSeq" id="WP_073652416.1">
    <property type="nucleotide sequence ID" value="NZ_CAAKMM010000002.1"/>
</dbReference>
<proteinExistence type="predicted"/>
<sequence length="245" mass="27856">MAKTPITQARDVDAELVLQLNKLGSAADLRSQQAKLTGAAREIRKLTGGGTDLFGKLGCYLSFEQKQLLQDAARLLDSVNQQVEHAKEKRDRDEKQAKKRRELRGRLAKQLVASNYPLPGNTLEERLEILQIALIYNRAKVFDPLYSTRELHSRLKGWLERPKQLIGWRSEAEYFASQVGRLRCDFISHLIDEIAYDDGSEVEERLRVIKQKVADCIAQIALTSEEQETLRLWTDALQSAPEGLI</sequence>
<dbReference type="AlphaFoldDB" id="A0A6A9K1M1"/>
<name>A0A6A9K1M1_PSEAI</name>
<gene>
    <name evidence="2" type="ORF">GNQ20_16335</name>
</gene>
<feature type="coiled-coil region" evidence="1">
    <location>
        <begin position="69"/>
        <end position="96"/>
    </location>
</feature>
<keyword evidence="1" id="KW-0175">Coiled coil</keyword>
<dbReference type="EMBL" id="WOAJ01000006">
    <property type="protein sequence ID" value="MUI59367.1"/>
    <property type="molecule type" value="Genomic_DNA"/>
</dbReference>
<reference evidence="2" key="1">
    <citation type="submission" date="2019-11" db="EMBL/GenBank/DDBJ databases">
        <title>Genomes of ocular Pseudomonas aeruginosa isolates.</title>
        <authorList>
            <person name="Khan M."/>
            <person name="Rice S.A."/>
            <person name="Willcox M.D.P."/>
            <person name="Stapleton F."/>
        </authorList>
    </citation>
    <scope>NUCLEOTIDE SEQUENCE</scope>
    <source>
        <strain evidence="2">PA206</strain>
    </source>
</reference>
<protein>
    <submittedName>
        <fullName evidence="2">Uncharacterized protein</fullName>
    </submittedName>
</protein>
<comment type="caution">
    <text evidence="2">The sequence shown here is derived from an EMBL/GenBank/DDBJ whole genome shotgun (WGS) entry which is preliminary data.</text>
</comment>
<evidence type="ECO:0000256" key="1">
    <source>
        <dbReference type="SAM" id="Coils"/>
    </source>
</evidence>
<evidence type="ECO:0000313" key="2">
    <source>
        <dbReference type="EMBL" id="MUI59367.1"/>
    </source>
</evidence>
<organism evidence="2">
    <name type="scientific">Pseudomonas aeruginosa</name>
    <dbReference type="NCBI Taxonomy" id="287"/>
    <lineage>
        <taxon>Bacteria</taxon>
        <taxon>Pseudomonadati</taxon>
        <taxon>Pseudomonadota</taxon>
        <taxon>Gammaproteobacteria</taxon>
        <taxon>Pseudomonadales</taxon>
        <taxon>Pseudomonadaceae</taxon>
        <taxon>Pseudomonas</taxon>
    </lineage>
</organism>